<evidence type="ECO:0000256" key="2">
    <source>
        <dbReference type="SAM" id="SignalP"/>
    </source>
</evidence>
<comment type="caution">
    <text evidence="3">The sequence shown here is derived from an EMBL/GenBank/DDBJ whole genome shotgun (WGS) entry which is preliminary data.</text>
</comment>
<organism evidence="3 4">
    <name type="scientific">Zasmidium cellare</name>
    <name type="common">Wine cellar mold</name>
    <name type="synonym">Racodium cellare</name>
    <dbReference type="NCBI Taxonomy" id="395010"/>
    <lineage>
        <taxon>Eukaryota</taxon>
        <taxon>Fungi</taxon>
        <taxon>Dikarya</taxon>
        <taxon>Ascomycota</taxon>
        <taxon>Pezizomycotina</taxon>
        <taxon>Dothideomycetes</taxon>
        <taxon>Dothideomycetidae</taxon>
        <taxon>Mycosphaerellales</taxon>
        <taxon>Mycosphaerellaceae</taxon>
        <taxon>Zasmidium</taxon>
    </lineage>
</organism>
<feature type="compositionally biased region" description="Polar residues" evidence="1">
    <location>
        <begin position="95"/>
        <end position="104"/>
    </location>
</feature>
<proteinExistence type="predicted"/>
<evidence type="ECO:0000256" key="1">
    <source>
        <dbReference type="SAM" id="MobiDB-lite"/>
    </source>
</evidence>
<keyword evidence="4" id="KW-1185">Reference proteome</keyword>
<evidence type="ECO:0000313" key="4">
    <source>
        <dbReference type="Proteomes" id="UP001305779"/>
    </source>
</evidence>
<dbReference type="Proteomes" id="UP001305779">
    <property type="component" value="Unassembled WGS sequence"/>
</dbReference>
<protein>
    <submittedName>
        <fullName evidence="3">Uncharacterized protein</fullName>
    </submittedName>
</protein>
<feature type="chain" id="PRO_5046852299" evidence="2">
    <location>
        <begin position="20"/>
        <end position="384"/>
    </location>
</feature>
<gene>
    <name evidence="3" type="ORF">PRZ48_013132</name>
</gene>
<sequence>MKDFALTLLLSAALSSALPQEIDWDAVDALKPIPTASIPVVSAAAAATTLPINTASAVSAVSSAVLARPSEAIIAARHVKFHVARAILATRDNDNSTATDNSKCAQKPAADDTPDAFGQTQSFAQTALKASTPAGYNQVYVNKNGSSEFIYPYLGFTTLDSYDTAKCAKRCDAVSGCQSINIYFERDPSVEPAAGCTDPSSSTVIKCVYWGSPVTDASTTNTGQWRKNFKVLIAGSNGYVNATHSKPPGYNEPISLNNSAIIAPPNCRGYETYMGVKIFQNKPFSIDLCASACSASSEYNRAHPDKTGYFQTCQFFNTYILYNETQAVGQYCALYNETWPKDFATNFGQFRNGRKFTLGSSWMVSNSTADLDKPRGCANGQTCS</sequence>
<reference evidence="3 4" key="1">
    <citation type="journal article" date="2023" name="G3 (Bethesda)">
        <title>A chromosome-level genome assembly of Zasmidium syzygii isolated from banana leaves.</title>
        <authorList>
            <person name="van Westerhoven A.C."/>
            <person name="Mehrabi R."/>
            <person name="Talebi R."/>
            <person name="Steentjes M.B.F."/>
            <person name="Corcolon B."/>
            <person name="Chong P.A."/>
            <person name="Kema G.H.J."/>
            <person name="Seidl M.F."/>
        </authorList>
    </citation>
    <scope>NUCLEOTIDE SEQUENCE [LARGE SCALE GENOMIC DNA]</scope>
    <source>
        <strain evidence="3 4">P124</strain>
    </source>
</reference>
<dbReference type="PANTHER" id="PTHR36578:SF2">
    <property type="entry name" value="PA14 DOMAIN-CONTAINING PROTEIN"/>
    <property type="match status" value="1"/>
</dbReference>
<feature type="signal peptide" evidence="2">
    <location>
        <begin position="1"/>
        <end position="19"/>
    </location>
</feature>
<name>A0ABR0E367_ZASCE</name>
<evidence type="ECO:0000313" key="3">
    <source>
        <dbReference type="EMBL" id="KAK4495864.1"/>
    </source>
</evidence>
<accession>A0ABR0E367</accession>
<dbReference type="EMBL" id="JAXOVC010000011">
    <property type="protein sequence ID" value="KAK4495864.1"/>
    <property type="molecule type" value="Genomic_DNA"/>
</dbReference>
<feature type="region of interest" description="Disordered" evidence="1">
    <location>
        <begin position="94"/>
        <end position="116"/>
    </location>
</feature>
<keyword evidence="2" id="KW-0732">Signal</keyword>
<dbReference type="PANTHER" id="PTHR36578">
    <property type="entry name" value="CHROMOSOME 15, WHOLE GENOME SHOTGUN SEQUENCE"/>
    <property type="match status" value="1"/>
</dbReference>